<reference evidence="1" key="1">
    <citation type="submission" date="2014-11" db="EMBL/GenBank/DDBJ databases">
        <authorList>
            <person name="Otto D Thomas"/>
            <person name="Naeem Raeece"/>
        </authorList>
    </citation>
    <scope>NUCLEOTIDE SEQUENCE</scope>
</reference>
<protein>
    <submittedName>
        <fullName evidence="1">Uncharacterized protein</fullName>
    </submittedName>
</protein>
<dbReference type="InterPro" id="IPR036770">
    <property type="entry name" value="Ankyrin_rpt-contain_sf"/>
</dbReference>
<name>A0A0G4I7G9_9ALVE</name>
<dbReference type="EMBL" id="CDMZ01005469">
    <property type="protein sequence ID" value="CEM53004.1"/>
    <property type="molecule type" value="Genomic_DNA"/>
</dbReference>
<sequence length="264" mass="29190">MQIAVQPAQSRQFTAFSVLHLLYASFPENQPDSSVSEEDYLALPGCDGLHENHRTRKEGWTPLMLAAHVGNQDAGVALLEMQGTSVQTKWTPEGWNGPATHDAQIDPEAHRDVNQVSALFHAAASGSTWLAAQIMWHLIKKSPGDAKKIFKRAEIKFTTDGESDLIKELSVVDFALYHKKTSTTAVIIQKMKELAAREDSGISIEHYIPAEGRENTDAVDELLDQKAELHGELVENAVTHWGEIQRGSTLQEAINEFLSKRGVV</sequence>
<dbReference type="VEuPathDB" id="CryptoDB:Cvel_11665"/>
<gene>
    <name evidence="1" type="ORF">Cvel_11665</name>
</gene>
<proteinExistence type="predicted"/>
<evidence type="ECO:0000313" key="1">
    <source>
        <dbReference type="EMBL" id="CEM53004.1"/>
    </source>
</evidence>
<organism evidence="1">
    <name type="scientific">Chromera velia CCMP2878</name>
    <dbReference type="NCBI Taxonomy" id="1169474"/>
    <lineage>
        <taxon>Eukaryota</taxon>
        <taxon>Sar</taxon>
        <taxon>Alveolata</taxon>
        <taxon>Colpodellida</taxon>
        <taxon>Chromeraceae</taxon>
        <taxon>Chromera</taxon>
    </lineage>
</organism>
<dbReference type="AlphaFoldDB" id="A0A0G4I7G9"/>
<accession>A0A0G4I7G9</accession>
<dbReference type="InterPro" id="IPR002110">
    <property type="entry name" value="Ankyrin_rpt"/>
</dbReference>
<dbReference type="Pfam" id="PF00023">
    <property type="entry name" value="Ank"/>
    <property type="match status" value="1"/>
</dbReference>
<dbReference type="Gene3D" id="1.25.40.20">
    <property type="entry name" value="Ankyrin repeat-containing domain"/>
    <property type="match status" value="1"/>
</dbReference>
<dbReference type="SUPFAM" id="SSF48403">
    <property type="entry name" value="Ankyrin repeat"/>
    <property type="match status" value="1"/>
</dbReference>